<dbReference type="EMBL" id="JARPUR010000002">
    <property type="protein sequence ID" value="KAK4883547.1"/>
    <property type="molecule type" value="Genomic_DNA"/>
</dbReference>
<dbReference type="Proteomes" id="UP001353858">
    <property type="component" value="Unassembled WGS sequence"/>
</dbReference>
<organism evidence="1 2">
    <name type="scientific">Aquatica leii</name>
    <dbReference type="NCBI Taxonomy" id="1421715"/>
    <lineage>
        <taxon>Eukaryota</taxon>
        <taxon>Metazoa</taxon>
        <taxon>Ecdysozoa</taxon>
        <taxon>Arthropoda</taxon>
        <taxon>Hexapoda</taxon>
        <taxon>Insecta</taxon>
        <taxon>Pterygota</taxon>
        <taxon>Neoptera</taxon>
        <taxon>Endopterygota</taxon>
        <taxon>Coleoptera</taxon>
        <taxon>Polyphaga</taxon>
        <taxon>Elateriformia</taxon>
        <taxon>Elateroidea</taxon>
        <taxon>Lampyridae</taxon>
        <taxon>Luciolinae</taxon>
        <taxon>Aquatica</taxon>
    </lineage>
</organism>
<evidence type="ECO:0000313" key="2">
    <source>
        <dbReference type="Proteomes" id="UP001353858"/>
    </source>
</evidence>
<accession>A0AAN7SIU0</accession>
<dbReference type="AlphaFoldDB" id="A0AAN7SIU0"/>
<sequence length="399" mass="47276">MFTPAKIILKTTPDKEEPNLIQKITNCTDRPLEPSIEQRGEYWVLFNYVLASKRYKCYESITYTTQGDYTFLDNIIPLVERWKGPISLALHAPGYDFLNTLSSIAYLRNCLKSSHLVKKFVTFHIFFPTNHIPLYSSFKDHEFFLKNMYEDDIDCYKIAPYAKDDYKSLYKTKEKLIYPINVARNIARTNAQTHFVLASDIELYPSLNLIPKFLRMVQRQKQLFEDRQPKVFVLPVFEVLLNESVPNNKTVLQTMVKERKAFYFHKRICAPCHSIPNETKWINTNETKNLNVFTKTKREGFYRKWEAFYIGTHEEPLFDERLSWEGQSNKMSQAYAMCLMNYDYVVLDNAFLAHKPGIKKHRIQKYRYSSFIAKTRTIIKDYIKPQLQHVYGDNERCIL</sequence>
<keyword evidence="2" id="KW-1185">Reference proteome</keyword>
<dbReference type="PANTHER" id="PTHR47412:SF1">
    <property type="entry name" value="FI01434P-RELATED"/>
    <property type="match status" value="1"/>
</dbReference>
<name>A0AAN7SIU0_9COLE</name>
<proteinExistence type="predicted"/>
<evidence type="ECO:0008006" key="3">
    <source>
        <dbReference type="Google" id="ProtNLM"/>
    </source>
</evidence>
<protein>
    <recommendedName>
        <fullName evidence="3">Beta-1,4-glucuronyltransferase 1</fullName>
    </recommendedName>
</protein>
<comment type="caution">
    <text evidence="1">The sequence shown here is derived from an EMBL/GenBank/DDBJ whole genome shotgun (WGS) entry which is preliminary data.</text>
</comment>
<evidence type="ECO:0000313" key="1">
    <source>
        <dbReference type="EMBL" id="KAK4883547.1"/>
    </source>
</evidence>
<dbReference type="Pfam" id="PF13896">
    <property type="entry name" value="Glyco_transf_49"/>
    <property type="match status" value="1"/>
</dbReference>
<reference evidence="2" key="1">
    <citation type="submission" date="2023-01" db="EMBL/GenBank/DDBJ databases">
        <title>Key to firefly adult light organ development and bioluminescence: homeobox transcription factors regulate luciferase expression and transportation to peroxisome.</title>
        <authorList>
            <person name="Fu X."/>
        </authorList>
    </citation>
    <scope>NUCLEOTIDE SEQUENCE [LARGE SCALE GENOMIC DNA]</scope>
</reference>
<dbReference type="PANTHER" id="PTHR47412">
    <property type="entry name" value="FI01434P-RELATED"/>
    <property type="match status" value="1"/>
</dbReference>
<gene>
    <name evidence="1" type="ORF">RN001_006866</name>
</gene>